<feature type="transmembrane region" description="Helical" evidence="1">
    <location>
        <begin position="59"/>
        <end position="83"/>
    </location>
</feature>
<dbReference type="InterPro" id="IPR053171">
    <property type="entry name" value="Viral_Tip_Attach_Protein"/>
</dbReference>
<dbReference type="InterPro" id="IPR032876">
    <property type="entry name" value="J_dom"/>
</dbReference>
<feature type="transmembrane region" description="Helical" evidence="1">
    <location>
        <begin position="90"/>
        <end position="111"/>
    </location>
</feature>
<keyword evidence="1" id="KW-1133">Transmembrane helix</keyword>
<dbReference type="RefSeq" id="WP_248158221.1">
    <property type="nucleotide sequence ID" value="NZ_JALNMJ010000022.1"/>
</dbReference>
<accession>A0ABT0H0F6</accession>
<gene>
    <name evidence="4" type="ORF">M0H32_23660</name>
</gene>
<dbReference type="PANTHER" id="PTHR36251:SF2">
    <property type="entry name" value="GIFSY-2 PROPHAGE HOST SPECIFICITY PROTEIN J, PHAGE LAMBDA"/>
    <property type="match status" value="1"/>
</dbReference>
<dbReference type="Gene3D" id="1.20.5.340">
    <property type="match status" value="1"/>
</dbReference>
<organism evidence="4 5">
    <name type="scientific">Roseibium sediminicola</name>
    <dbReference type="NCBI Taxonomy" id="2933272"/>
    <lineage>
        <taxon>Bacteria</taxon>
        <taxon>Pseudomonadati</taxon>
        <taxon>Pseudomonadota</taxon>
        <taxon>Alphaproteobacteria</taxon>
        <taxon>Hyphomicrobiales</taxon>
        <taxon>Stappiaceae</taxon>
        <taxon>Roseibium</taxon>
    </lineage>
</organism>
<name>A0ABT0H0F6_9HYPH</name>
<dbReference type="Pfam" id="PF13550">
    <property type="entry name" value="Phage-tail_3"/>
    <property type="match status" value="1"/>
</dbReference>
<keyword evidence="1" id="KW-0812">Transmembrane</keyword>
<dbReference type="InterPro" id="IPR055385">
    <property type="entry name" value="GpJ_HDII-ins2"/>
</dbReference>
<feature type="domain" description="Tip attachment protein J HDII-ins2" evidence="3">
    <location>
        <begin position="254"/>
        <end position="361"/>
    </location>
</feature>
<protein>
    <submittedName>
        <fullName evidence="4">Host specificity factor TipJ family phage tail protein</fullName>
    </submittedName>
</protein>
<evidence type="ECO:0000259" key="2">
    <source>
        <dbReference type="Pfam" id="PF13550"/>
    </source>
</evidence>
<proteinExistence type="predicted"/>
<comment type="caution">
    <text evidence="4">The sequence shown here is derived from an EMBL/GenBank/DDBJ whole genome shotgun (WGS) entry which is preliminary data.</text>
</comment>
<dbReference type="Pfam" id="PF24801">
    <property type="entry name" value="FNIII-A_GpJ"/>
    <property type="match status" value="1"/>
</dbReference>
<dbReference type="NCBIfam" id="NF040662">
    <property type="entry name" value="attach_TipJ_rel"/>
    <property type="match status" value="1"/>
</dbReference>
<keyword evidence="5" id="KW-1185">Reference proteome</keyword>
<evidence type="ECO:0000313" key="4">
    <source>
        <dbReference type="EMBL" id="MCK7615173.1"/>
    </source>
</evidence>
<evidence type="ECO:0000259" key="3">
    <source>
        <dbReference type="Pfam" id="PF24801"/>
    </source>
</evidence>
<keyword evidence="1" id="KW-0472">Membrane</keyword>
<reference evidence="4" key="1">
    <citation type="submission" date="2022-04" db="EMBL/GenBank/DDBJ databases">
        <title>Roseibium sp. CAU 1639 isolated from mud.</title>
        <authorList>
            <person name="Kim W."/>
        </authorList>
    </citation>
    <scope>NUCLEOTIDE SEQUENCE</scope>
    <source>
        <strain evidence="4">CAU 1639</strain>
    </source>
</reference>
<dbReference type="PANTHER" id="PTHR36251">
    <property type="entry name" value="FELS-1 PROPHAGE HOST SPECIFICITY PROTEIN-RELATED"/>
    <property type="match status" value="1"/>
</dbReference>
<sequence length="1447" mass="154267">MGASLSEIVEAHGPAKSVAFYVMVNGEPVLRAGWDLVPAPSDVVEAVVLPRGGDDSKSVMGLVALIALSAFAPWAGGIIAGALGASSTGIIAGLAGAAILAGGGILINTLLAPKPASTASTELAASPTYTANPSGNRGRLYQAIPVQYGEHLMRPDYVSDPYQEFEGNDQKLFLLFGRGLGRSAPKDVRIGETVVWEAGSGYTGAIDDIEIAFYEPGEQIDLFPVQVETSSEVGSQLIDQGNTVGPYAAVPAGETAQKLAVDILLPEGLYRILNDGAKQSATVQFHFRYREIDGLGAPVGAWQTLTNQTLTLTTATPQRFSYSVDVPAGRYEVKADRINAWSDSDQIFDRLEWAGLRAYLDGPQSFPDLSTMAVKVKVNEQLTQQSSQDFRLVQCRILPVWNGVAWVEQETRSIAWAAVDVARNSLYGAGEADSKIDFATFMAYDALWDAREDYFDGIFDTRQTRFDVINTILGAGRASVRFAGDQISMVRDEQRALPSQVFTDRNIVRGSLEVTYDLHQTDSADDVIVEYMDATSWTTEEVRCTIAQSTSEAPARIRMIGPSSRDQAWREGIHLAADNYFRRERATFRTELEGRLLARGDMIRVQSDMPQTWGKSGIVKAAAGLSITLDREPETDPGNTYIRFRQKNGEEWGPCKITWTPGSAVVTLDSDDYDAAEAVFGSLAVHLDDNGGEAPVYLLGEGVDFTFNGIVLGMVPEGKRVRLEVVRDNAAVYLADDGLTVPDYPSGTLLPPSSGAPVIQSMTVARELSVTESFLSVSALPGPGAKTFKIEISYDEETWAPVYEGSLPVASVAVLRDALWVRMQAIGDRPGPYKFAAIAAAPAEIRLPDGVVVQSAANIYDDIRGTVPAGELLSDLEAAELMARELRDSLSQEGAPVPKAINSVAWQLNEAAQGLLQNLLDTQDLKTTLKEAGIEVVGNKVRIFGLDQYVSENDARVSSVEISLDAANSQIALKASLSEVTELIATTVSYTPARRWEWNGTVESWSGVNATLLAGTSTVTVTGTGAGSGLSIFGLDIDAAEATFIRFRVRRISGSDWSGKIEWDTGGGFLYEQAITEPDTPSVMTEITVSLAANPEWSGTVEGLRLTLGDGSTVYELDYLEVSANALYDLLTAGIDARVSEVEADLDAVESALTLKATVADLGVAEGRITTAETRLDGLDASIALTASQASLDAVEGRVDTAEVEIDALQGQIQQSIVSISVDNNNQNELNGQTLLDRIFGDLDFRNDFEGRFATAVTSLVARTDAGDIALAQSILNLTAIVNQNAASIVSESLVRASTDGALASSINSVSTTVNGHTSSITTLQSSVNGLEAQYVLSVSAGGAVGGFTITGIEKGDGSGSIDFGIAADRFFIVDPNDTDTAVAPLVFQGGTLYLNDLVAVSITADTLSAVSVDLGIVRLGKIQNITATTTFLIDATNGIIHMENTA</sequence>
<evidence type="ECO:0000313" key="5">
    <source>
        <dbReference type="Proteomes" id="UP001431221"/>
    </source>
</evidence>
<evidence type="ECO:0000256" key="1">
    <source>
        <dbReference type="SAM" id="Phobius"/>
    </source>
</evidence>
<dbReference type="EMBL" id="JALNMJ010000022">
    <property type="protein sequence ID" value="MCK7615173.1"/>
    <property type="molecule type" value="Genomic_DNA"/>
</dbReference>
<dbReference type="Proteomes" id="UP001431221">
    <property type="component" value="Unassembled WGS sequence"/>
</dbReference>
<feature type="domain" description="Tip attachment protein J" evidence="2">
    <location>
        <begin position="467"/>
        <end position="608"/>
    </location>
</feature>